<name>A0A2N8KYH7_9BURK</name>
<organism evidence="4 5">
    <name type="scientific">Kinneretia aquatilis</name>
    <dbReference type="NCBI Taxonomy" id="2070761"/>
    <lineage>
        <taxon>Bacteria</taxon>
        <taxon>Pseudomonadati</taxon>
        <taxon>Pseudomonadota</taxon>
        <taxon>Betaproteobacteria</taxon>
        <taxon>Burkholderiales</taxon>
        <taxon>Sphaerotilaceae</taxon>
        <taxon>Roseateles</taxon>
    </lineage>
</organism>
<feature type="transmembrane region" description="Helical" evidence="2">
    <location>
        <begin position="382"/>
        <end position="403"/>
    </location>
</feature>
<dbReference type="Proteomes" id="UP000235916">
    <property type="component" value="Unassembled WGS sequence"/>
</dbReference>
<comment type="caution">
    <text evidence="4">The sequence shown here is derived from an EMBL/GenBank/DDBJ whole genome shotgun (WGS) entry which is preliminary data.</text>
</comment>
<keyword evidence="2" id="KW-1133">Transmembrane helix</keyword>
<dbReference type="PANTHER" id="PTHR36927">
    <property type="entry name" value="BLR4337 PROTEIN"/>
    <property type="match status" value="1"/>
</dbReference>
<protein>
    <submittedName>
        <fullName evidence="4">Acetyltransferase</fullName>
    </submittedName>
</protein>
<dbReference type="AlphaFoldDB" id="A0A2N8KYH7"/>
<reference evidence="4 5" key="1">
    <citation type="submission" date="2018-01" db="EMBL/GenBank/DDBJ databases">
        <title>Draft genome sequence of Paucibacter aquatile CR182 isolated from freshwater of the Nakdong River.</title>
        <authorList>
            <person name="Choi A."/>
            <person name="Chung E.J."/>
        </authorList>
    </citation>
    <scope>NUCLEOTIDE SEQUENCE [LARGE SCALE GENOMIC DNA]</scope>
    <source>
        <strain evidence="4 5">CR182</strain>
    </source>
</reference>
<dbReference type="Pfam" id="PF01757">
    <property type="entry name" value="Acyl_transf_3"/>
    <property type="match status" value="1"/>
</dbReference>
<feature type="transmembrane region" description="Helical" evidence="2">
    <location>
        <begin position="313"/>
        <end position="336"/>
    </location>
</feature>
<dbReference type="GO" id="GO:0016747">
    <property type="term" value="F:acyltransferase activity, transferring groups other than amino-acyl groups"/>
    <property type="evidence" value="ECO:0007669"/>
    <property type="project" value="InterPro"/>
</dbReference>
<proteinExistence type="predicted"/>
<feature type="transmembrane region" description="Helical" evidence="2">
    <location>
        <begin position="348"/>
        <end position="370"/>
    </location>
</feature>
<evidence type="ECO:0000313" key="5">
    <source>
        <dbReference type="Proteomes" id="UP000235916"/>
    </source>
</evidence>
<dbReference type="EMBL" id="POSP01000003">
    <property type="protein sequence ID" value="PND38452.1"/>
    <property type="molecule type" value="Genomic_DNA"/>
</dbReference>
<gene>
    <name evidence="4" type="ORF">C1O66_13600</name>
</gene>
<evidence type="ECO:0000256" key="1">
    <source>
        <dbReference type="SAM" id="MobiDB-lite"/>
    </source>
</evidence>
<feature type="transmembrane region" description="Helical" evidence="2">
    <location>
        <begin position="80"/>
        <end position="99"/>
    </location>
</feature>
<feature type="transmembrane region" description="Helical" evidence="2">
    <location>
        <begin position="185"/>
        <end position="202"/>
    </location>
</feature>
<sequence>MALAGDGGDAWAMNTPSLSITPPNTPVTESRLFFIDWLRILAFGLLVPYHVGMYYVSWGWHVKSPAASETLEPLMLMSSPWRLGLLFFVGGVALAQAWGREQSQRPGQPSGLLRQRSARLLLPLVFGMLLIVPPQSYFEVVQKLAYPGSYLEFMRQYLQGFDGFCFAEEGRRKCLSLPTWNHLWFLPYLWVYGWIGITLLRRAPAWLAGLGQRLAGLGPWGLLLGLALPLMLARQLVGAFPSTHNLTWDWYNHAQYLSLFLMGMVASQAGRAFWQRLSALRWPALVGAVLAWALLMVYFEAYAKATPPEGLRALMRCVWGLLQWWATAAACGFAFRHLDVDSAWRRRLSAAVFCVYILHQTVIVLLTQALAPLHLAPLPEGLLLITATWALCTLAYGVVRAWLPAPLALLLGVDRPKTPAVQAGRSAATISGPVPHTTTAELGPEAR</sequence>
<feature type="transmembrane region" description="Helical" evidence="2">
    <location>
        <begin position="214"/>
        <end position="233"/>
    </location>
</feature>
<accession>A0A2N8KYH7</accession>
<feature type="transmembrane region" description="Helical" evidence="2">
    <location>
        <begin position="282"/>
        <end position="301"/>
    </location>
</feature>
<keyword evidence="2" id="KW-0812">Transmembrane</keyword>
<feature type="transmembrane region" description="Helical" evidence="2">
    <location>
        <begin position="40"/>
        <end position="60"/>
    </location>
</feature>
<keyword evidence="2" id="KW-0472">Membrane</keyword>
<keyword evidence="4" id="KW-0808">Transferase</keyword>
<evidence type="ECO:0000256" key="2">
    <source>
        <dbReference type="SAM" id="Phobius"/>
    </source>
</evidence>
<keyword evidence="5" id="KW-1185">Reference proteome</keyword>
<evidence type="ECO:0000313" key="4">
    <source>
        <dbReference type="EMBL" id="PND38452.1"/>
    </source>
</evidence>
<dbReference type="InterPro" id="IPR050623">
    <property type="entry name" value="Glucan_succinyl_AcylTrfase"/>
</dbReference>
<feature type="region of interest" description="Disordered" evidence="1">
    <location>
        <begin position="424"/>
        <end position="447"/>
    </location>
</feature>
<evidence type="ECO:0000259" key="3">
    <source>
        <dbReference type="Pfam" id="PF01757"/>
    </source>
</evidence>
<feature type="domain" description="Acyltransferase 3" evidence="3">
    <location>
        <begin position="34"/>
        <end position="396"/>
    </location>
</feature>
<feature type="transmembrane region" description="Helical" evidence="2">
    <location>
        <begin position="253"/>
        <end position="270"/>
    </location>
</feature>
<dbReference type="InterPro" id="IPR002656">
    <property type="entry name" value="Acyl_transf_3_dom"/>
</dbReference>
<dbReference type="PANTHER" id="PTHR36927:SF3">
    <property type="entry name" value="GLUCANS BIOSYNTHESIS PROTEIN C"/>
    <property type="match status" value="1"/>
</dbReference>
<feature type="transmembrane region" description="Helical" evidence="2">
    <location>
        <begin position="120"/>
        <end position="138"/>
    </location>
</feature>